<sequence length="330" mass="36179">MDGIRSVGFLTPEEVEQALRAATAAPSLCNSQPWWFRCTPTAIELHADARRTVPVADPEHRELALGCGAALLNLRLAIRAVGVHPDVRLLPEHGRPDLLAAVRPAARRPVTPSDRELAEAIHRRHTNRRPFTAAAVPDPLRARLRQAAEAERAWLAVLDRTHYGRLQALAREAHQAQLEDPEFVAEWRHWTGRDDHALDGVPARASGPRPEPQDEWVLRDYSGGTASPRVPGKDFEPEPLICVLGSFQDTPLAQLQAGVAMQHVLLTATASGLASSFLSQVIEVPRTRRELRSLIGGGLWPQTVLRIGYGSPVPPTPRRPLSDVLTPDAS</sequence>
<gene>
    <name evidence="2" type="ORF">ACFQ16_19520</name>
</gene>
<dbReference type="Gene3D" id="3.40.109.10">
    <property type="entry name" value="NADH Oxidase"/>
    <property type="match status" value="1"/>
</dbReference>
<dbReference type="NCBIfam" id="NF047509">
    <property type="entry name" value="Rv3131_FMN_oxido"/>
    <property type="match status" value="1"/>
</dbReference>
<name>A0ABW3FTQ3_9PSEU</name>
<dbReference type="InterPro" id="IPR000415">
    <property type="entry name" value="Nitroreductase-like"/>
</dbReference>
<dbReference type="EMBL" id="JBHTIW010000016">
    <property type="protein sequence ID" value="MFD0921939.1"/>
    <property type="molecule type" value="Genomic_DNA"/>
</dbReference>
<keyword evidence="3" id="KW-1185">Reference proteome</keyword>
<reference evidence="3" key="1">
    <citation type="journal article" date="2019" name="Int. J. Syst. Evol. Microbiol.">
        <title>The Global Catalogue of Microorganisms (GCM) 10K type strain sequencing project: providing services to taxonomists for standard genome sequencing and annotation.</title>
        <authorList>
            <consortium name="The Broad Institute Genomics Platform"/>
            <consortium name="The Broad Institute Genome Sequencing Center for Infectious Disease"/>
            <person name="Wu L."/>
            <person name="Ma J."/>
        </authorList>
    </citation>
    <scope>NUCLEOTIDE SEQUENCE [LARGE SCALE GENOMIC DNA]</scope>
    <source>
        <strain evidence="3">CCUG 56401</strain>
    </source>
</reference>
<evidence type="ECO:0000313" key="2">
    <source>
        <dbReference type="EMBL" id="MFD0921939.1"/>
    </source>
</evidence>
<protein>
    <submittedName>
        <fullName evidence="2">Acg family FMN-binding oxidoreductase</fullName>
    </submittedName>
</protein>
<comment type="caution">
    <text evidence="2">The sequence shown here is derived from an EMBL/GenBank/DDBJ whole genome shotgun (WGS) entry which is preliminary data.</text>
</comment>
<dbReference type="PANTHER" id="PTHR23026">
    <property type="entry name" value="NADPH NITROREDUCTASE"/>
    <property type="match status" value="1"/>
</dbReference>
<evidence type="ECO:0000313" key="3">
    <source>
        <dbReference type="Proteomes" id="UP001597018"/>
    </source>
</evidence>
<dbReference type="SUPFAM" id="SSF55469">
    <property type="entry name" value="FMN-dependent nitroreductase-like"/>
    <property type="match status" value="2"/>
</dbReference>
<proteinExistence type="predicted"/>
<evidence type="ECO:0000256" key="1">
    <source>
        <dbReference type="SAM" id="MobiDB-lite"/>
    </source>
</evidence>
<organism evidence="2 3">
    <name type="scientific">Saccharopolyspora rosea</name>
    <dbReference type="NCBI Taxonomy" id="524884"/>
    <lineage>
        <taxon>Bacteria</taxon>
        <taxon>Bacillati</taxon>
        <taxon>Actinomycetota</taxon>
        <taxon>Actinomycetes</taxon>
        <taxon>Pseudonocardiales</taxon>
        <taxon>Pseudonocardiaceae</taxon>
        <taxon>Saccharopolyspora</taxon>
    </lineage>
</organism>
<dbReference type="PANTHER" id="PTHR23026:SF123">
    <property type="entry name" value="NAD(P)H NITROREDUCTASE RV3131-RELATED"/>
    <property type="match status" value="1"/>
</dbReference>
<dbReference type="InterPro" id="IPR050627">
    <property type="entry name" value="Nitroreductase/BluB"/>
</dbReference>
<dbReference type="Proteomes" id="UP001597018">
    <property type="component" value="Unassembled WGS sequence"/>
</dbReference>
<accession>A0ABW3FTQ3</accession>
<feature type="region of interest" description="Disordered" evidence="1">
    <location>
        <begin position="311"/>
        <end position="330"/>
    </location>
</feature>
<dbReference type="RefSeq" id="WP_345601819.1">
    <property type="nucleotide sequence ID" value="NZ_BAABLT010000051.1"/>
</dbReference>